<accession>A0ABR3WKH4</accession>
<proteinExistence type="predicted"/>
<comment type="caution">
    <text evidence="2">The sequence shown here is derived from an EMBL/GenBank/DDBJ whole genome shotgun (WGS) entry which is preliminary data.</text>
</comment>
<keyword evidence="3" id="KW-1185">Reference proteome</keyword>
<organism evidence="2 3">
    <name type="scientific">Phialemonium thermophilum</name>
    <dbReference type="NCBI Taxonomy" id="223376"/>
    <lineage>
        <taxon>Eukaryota</taxon>
        <taxon>Fungi</taxon>
        <taxon>Dikarya</taxon>
        <taxon>Ascomycota</taxon>
        <taxon>Pezizomycotina</taxon>
        <taxon>Sordariomycetes</taxon>
        <taxon>Sordariomycetidae</taxon>
        <taxon>Cephalothecales</taxon>
        <taxon>Cephalothecaceae</taxon>
        <taxon>Phialemonium</taxon>
    </lineage>
</organism>
<evidence type="ECO:0000313" key="3">
    <source>
        <dbReference type="Proteomes" id="UP001586593"/>
    </source>
</evidence>
<evidence type="ECO:0000256" key="1">
    <source>
        <dbReference type="SAM" id="MobiDB-lite"/>
    </source>
</evidence>
<name>A0ABR3WKH4_9PEZI</name>
<sequence length="102" mass="10903">MVVSSNAVKSRAARKPHQGAGSQASGPGILFWASINLSAKWTGSINIFYYQLGPGGLQSGFSIISITGLRLTPTVHYPFLLEACLCTSSRRHWALAPVNTVN</sequence>
<dbReference type="EMBL" id="JAZHXJ010000347">
    <property type="protein sequence ID" value="KAL1864073.1"/>
    <property type="molecule type" value="Genomic_DNA"/>
</dbReference>
<gene>
    <name evidence="2" type="ORF">VTK73DRAFT_6163</name>
</gene>
<protein>
    <submittedName>
        <fullName evidence="2">Uncharacterized protein</fullName>
    </submittedName>
</protein>
<feature type="region of interest" description="Disordered" evidence="1">
    <location>
        <begin position="1"/>
        <end position="27"/>
    </location>
</feature>
<dbReference type="Proteomes" id="UP001586593">
    <property type="component" value="Unassembled WGS sequence"/>
</dbReference>
<evidence type="ECO:0000313" key="2">
    <source>
        <dbReference type="EMBL" id="KAL1864073.1"/>
    </source>
</evidence>
<reference evidence="2 3" key="1">
    <citation type="journal article" date="2024" name="Commun. Biol.">
        <title>Comparative genomic analysis of thermophilic fungi reveals convergent evolutionary adaptations and gene losses.</title>
        <authorList>
            <person name="Steindorff A.S."/>
            <person name="Aguilar-Pontes M.V."/>
            <person name="Robinson A.J."/>
            <person name="Andreopoulos B."/>
            <person name="LaButti K."/>
            <person name="Kuo A."/>
            <person name="Mondo S."/>
            <person name="Riley R."/>
            <person name="Otillar R."/>
            <person name="Haridas S."/>
            <person name="Lipzen A."/>
            <person name="Grimwood J."/>
            <person name="Schmutz J."/>
            <person name="Clum A."/>
            <person name="Reid I.D."/>
            <person name="Moisan M.C."/>
            <person name="Butler G."/>
            <person name="Nguyen T.T.M."/>
            <person name="Dewar K."/>
            <person name="Conant G."/>
            <person name="Drula E."/>
            <person name="Henrissat B."/>
            <person name="Hansel C."/>
            <person name="Singer S."/>
            <person name="Hutchinson M.I."/>
            <person name="de Vries R.P."/>
            <person name="Natvig D.O."/>
            <person name="Powell A.J."/>
            <person name="Tsang A."/>
            <person name="Grigoriev I.V."/>
        </authorList>
    </citation>
    <scope>NUCLEOTIDE SEQUENCE [LARGE SCALE GENOMIC DNA]</scope>
    <source>
        <strain evidence="2 3">ATCC 24622</strain>
    </source>
</reference>